<dbReference type="PRINTS" id="PR00207">
    <property type="entry name" value="FLAGELLIN"/>
</dbReference>
<evidence type="ECO:0000313" key="8">
    <source>
        <dbReference type="Proteomes" id="UP000255036"/>
    </source>
</evidence>
<comment type="subcellular location">
    <subcellularLocation>
        <location evidence="4">Secreted</location>
    </subcellularLocation>
    <subcellularLocation>
        <location evidence="4">Bacterial flagellum</location>
    </subcellularLocation>
</comment>
<evidence type="ECO:0000256" key="2">
    <source>
        <dbReference type="ARBA" id="ARBA00020110"/>
    </source>
</evidence>
<dbReference type="Pfam" id="PF00700">
    <property type="entry name" value="Flagellin_C"/>
    <property type="match status" value="1"/>
</dbReference>
<comment type="similarity">
    <text evidence="1 4">Belongs to the bacterial flagellin family.</text>
</comment>
<dbReference type="OrthoDB" id="9781172at2"/>
<evidence type="ECO:0000259" key="5">
    <source>
        <dbReference type="Pfam" id="PF00669"/>
    </source>
</evidence>
<dbReference type="Gene3D" id="1.20.1330.10">
    <property type="entry name" value="f41 fragment of flagellin, N-terminal domain"/>
    <property type="match status" value="1"/>
</dbReference>
<dbReference type="GO" id="GO:0005576">
    <property type="term" value="C:extracellular region"/>
    <property type="evidence" value="ECO:0007669"/>
    <property type="project" value="UniProtKB-SubCell"/>
</dbReference>
<dbReference type="AlphaFoldDB" id="A0A371AQL0"/>
<keyword evidence="8" id="KW-1185">Reference proteome</keyword>
<dbReference type="EMBL" id="QRCT01000051">
    <property type="protein sequence ID" value="RDU21863.1"/>
    <property type="molecule type" value="Genomic_DNA"/>
</dbReference>
<comment type="function">
    <text evidence="4">Flagellin is the subunit protein which polymerizes to form the filaments of bacterial flagella.</text>
</comment>
<name>A0A371AQL0_9FIRM</name>
<evidence type="ECO:0000256" key="3">
    <source>
        <dbReference type="ARBA" id="ARBA00023143"/>
    </source>
</evidence>
<feature type="domain" description="Flagellin C-terminal" evidence="6">
    <location>
        <begin position="167"/>
        <end position="249"/>
    </location>
</feature>
<evidence type="ECO:0000259" key="6">
    <source>
        <dbReference type="Pfam" id="PF00700"/>
    </source>
</evidence>
<protein>
    <recommendedName>
        <fullName evidence="2 4">Flagellin</fullName>
    </recommendedName>
</protein>
<gene>
    <name evidence="7" type="ORF">DWV06_17940</name>
</gene>
<reference evidence="7 8" key="1">
    <citation type="submission" date="2018-07" db="EMBL/GenBank/DDBJ databases">
        <title>Anaerosacharophilus polymeroproducens gen. nov. sp. nov., an anaerobic bacterium isolated from salt field.</title>
        <authorList>
            <person name="Kim W."/>
            <person name="Yang S.-H."/>
            <person name="Oh J."/>
            <person name="Lee J.-H."/>
            <person name="Kwon K.K."/>
        </authorList>
    </citation>
    <scope>NUCLEOTIDE SEQUENCE [LARGE SCALE GENOMIC DNA]</scope>
    <source>
        <strain evidence="7 8">MCWD5</strain>
    </source>
</reference>
<dbReference type="SUPFAM" id="SSF64518">
    <property type="entry name" value="Phase 1 flagellin"/>
    <property type="match status" value="1"/>
</dbReference>
<dbReference type="InterPro" id="IPR001029">
    <property type="entry name" value="Flagellin_N"/>
</dbReference>
<dbReference type="Pfam" id="PF00669">
    <property type="entry name" value="Flagellin_N"/>
    <property type="match status" value="1"/>
</dbReference>
<feature type="domain" description="Flagellin N-terminal" evidence="5">
    <location>
        <begin position="20"/>
        <end position="126"/>
    </location>
</feature>
<dbReference type="PANTHER" id="PTHR42792:SF2">
    <property type="entry name" value="FLAGELLIN"/>
    <property type="match status" value="1"/>
</dbReference>
<dbReference type="RefSeq" id="WP_115483595.1">
    <property type="nucleotide sequence ID" value="NZ_QRCT01000051.1"/>
</dbReference>
<dbReference type="PANTHER" id="PTHR42792">
    <property type="entry name" value="FLAGELLIN"/>
    <property type="match status" value="1"/>
</dbReference>
<keyword evidence="7" id="KW-0969">Cilium</keyword>
<organism evidence="7 8">
    <name type="scientific">Anaerosacchariphilus polymeriproducens</name>
    <dbReference type="NCBI Taxonomy" id="1812858"/>
    <lineage>
        <taxon>Bacteria</taxon>
        <taxon>Bacillati</taxon>
        <taxon>Bacillota</taxon>
        <taxon>Clostridia</taxon>
        <taxon>Lachnospirales</taxon>
        <taxon>Lachnospiraceae</taxon>
        <taxon>Anaerosacchariphilus</taxon>
    </lineage>
</organism>
<keyword evidence="4" id="KW-0964">Secreted</keyword>
<dbReference type="Proteomes" id="UP000255036">
    <property type="component" value="Unassembled WGS sequence"/>
</dbReference>
<sequence>MGISAIGSYGIGYDNLASMSSITTAADNPSGLAIAEKLETAKNGYDVGTDNAATAKDAINVADGALASITDNLQRMRELGVKASNSAIYNAEDLTAMQKEIEQLKQSIQDAAKGTEFNKKSLLDGSMADMNIATNPDGSGMKIKFANSTLESLGIANFDVTGNFNLDDIDKALETISSSRSDLGAQSNSLDSIMNYNQNASYNMTASKSTLEDLDIGKALTEKQKDKVLEQYRYFAQKAQIENKSKSLLMQRMFG</sequence>
<accession>A0A371AQL0</accession>
<evidence type="ECO:0000256" key="1">
    <source>
        <dbReference type="ARBA" id="ARBA00005709"/>
    </source>
</evidence>
<evidence type="ECO:0000256" key="4">
    <source>
        <dbReference type="RuleBase" id="RU362073"/>
    </source>
</evidence>
<proteinExistence type="inferred from homology"/>
<keyword evidence="7" id="KW-0966">Cell projection</keyword>
<dbReference type="InterPro" id="IPR001492">
    <property type="entry name" value="Flagellin"/>
</dbReference>
<keyword evidence="7" id="KW-0282">Flagellum</keyword>
<comment type="caution">
    <text evidence="7">The sequence shown here is derived from an EMBL/GenBank/DDBJ whole genome shotgun (WGS) entry which is preliminary data.</text>
</comment>
<keyword evidence="3 4" id="KW-0975">Bacterial flagellum</keyword>
<dbReference type="InterPro" id="IPR046358">
    <property type="entry name" value="Flagellin_C"/>
</dbReference>
<dbReference type="GO" id="GO:0005198">
    <property type="term" value="F:structural molecule activity"/>
    <property type="evidence" value="ECO:0007669"/>
    <property type="project" value="UniProtKB-UniRule"/>
</dbReference>
<evidence type="ECO:0000313" key="7">
    <source>
        <dbReference type="EMBL" id="RDU21863.1"/>
    </source>
</evidence>
<dbReference type="GO" id="GO:0009288">
    <property type="term" value="C:bacterial-type flagellum"/>
    <property type="evidence" value="ECO:0007669"/>
    <property type="project" value="UniProtKB-SubCell"/>
</dbReference>